<evidence type="ECO:0000313" key="1">
    <source>
        <dbReference type="EMBL" id="RJT15563.1"/>
    </source>
</evidence>
<sequence>MICLIRNIKIENRVFYNRNLSVTFIARQRINHYFGKYLRGNIFIHDTKFIKSNSSQIETTKKILYNIGHSALILTVMD</sequence>
<reference evidence="1 2" key="1">
    <citation type="submission" date="2018-09" db="EMBL/GenBank/DDBJ databases">
        <authorList>
            <person name="Le Fleche-Mateos A."/>
        </authorList>
    </citation>
    <scope>NUCLEOTIDE SEQUENCE [LARGE SCALE GENOMIC DNA]</scope>
    <source>
        <strain evidence="1 2">DSM 30078</strain>
    </source>
</reference>
<dbReference type="EMBL" id="RAHG01000001">
    <property type="protein sequence ID" value="RJT15563.1"/>
    <property type="molecule type" value="Genomic_DNA"/>
</dbReference>
<accession>A0ABX9P3I3</accession>
<keyword evidence="2" id="KW-1185">Reference proteome</keyword>
<organism evidence="1 2">
    <name type="scientific">Rahnella inusitata</name>
    <dbReference type="NCBI Taxonomy" id="58169"/>
    <lineage>
        <taxon>Bacteria</taxon>
        <taxon>Pseudomonadati</taxon>
        <taxon>Pseudomonadota</taxon>
        <taxon>Gammaproteobacteria</taxon>
        <taxon>Enterobacterales</taxon>
        <taxon>Yersiniaceae</taxon>
        <taxon>Rahnella</taxon>
    </lineage>
</organism>
<proteinExistence type="predicted"/>
<protein>
    <submittedName>
        <fullName evidence="1">Uncharacterized protein</fullName>
    </submittedName>
</protein>
<gene>
    <name evidence="1" type="ORF">D5396_00045</name>
</gene>
<evidence type="ECO:0000313" key="2">
    <source>
        <dbReference type="Proteomes" id="UP000284119"/>
    </source>
</evidence>
<name>A0ABX9P3I3_9GAMM</name>
<comment type="caution">
    <text evidence="1">The sequence shown here is derived from an EMBL/GenBank/DDBJ whole genome shotgun (WGS) entry which is preliminary data.</text>
</comment>
<dbReference type="Proteomes" id="UP000284119">
    <property type="component" value="Unassembled WGS sequence"/>
</dbReference>